<organism evidence="1 2">
    <name type="scientific">Flagellimonas olearia</name>
    <dbReference type="NCBI Taxonomy" id="552546"/>
    <lineage>
        <taxon>Bacteria</taxon>
        <taxon>Pseudomonadati</taxon>
        <taxon>Bacteroidota</taxon>
        <taxon>Flavobacteriia</taxon>
        <taxon>Flavobacteriales</taxon>
        <taxon>Flavobacteriaceae</taxon>
        <taxon>Flagellimonas</taxon>
    </lineage>
</organism>
<comment type="caution">
    <text evidence="1">The sequence shown here is derived from an EMBL/GenBank/DDBJ whole genome shotgun (WGS) entry which is preliminary data.</text>
</comment>
<name>A0A6I1E1S6_9FLAO</name>
<dbReference type="Proteomes" id="UP000429785">
    <property type="component" value="Unassembled WGS sequence"/>
</dbReference>
<proteinExistence type="predicted"/>
<dbReference type="EMBL" id="WELG01000001">
    <property type="protein sequence ID" value="KAB7530389.1"/>
    <property type="molecule type" value="Genomic_DNA"/>
</dbReference>
<gene>
    <name evidence="1" type="ORF">F8C76_02460</name>
</gene>
<sequence>MILTFFFTFSCAQKKSDGNDMGEIIPLERNEAQLFIDDFLIESVSDVKRTLHQLKKDNGGNVPILAIEDEFGKYTSSLQANGTIVYDPKLKKYVMIALSYSRHLGRATKRSWDKIRLYRFTSVDGINWIKGDDGSPQRIFPNSREDLFDPLTGNYAHNIDLFSFYYDTYDSVYPYKGWQYFSKKREDDRSGIYYAFSKDGIHWEHGTNLIVNGYEGSDNPLNYSFIQDGIKFTGAGDVTTIYHDEKEDRVLGIFKFKKDKKNEDGHYMRSRAYAFIKKPLSEPFDLSQITRVELVPATKTINGDMPSDEYYASTAWRYGSQWLGGLKVWHPKGDYPYSSAGSAFLKLVSSRDGLHWRKVQFKNEDGFPEVFLANGKEGGNNGQNDGGYITEFSNAPLRIGDQLIFYYGASSWGKNHEDPINLSGGGIFRARLRIDGFVSVDQGTITTKLIDIDAKQLTINSKGNIEVELLDETDKRLGHQLISGDSIEHEVDFDGRTFGELSRGNPIKLRFTIKDSGELYSFKFRD</sequence>
<accession>A0A6I1E1S6</accession>
<dbReference type="AlphaFoldDB" id="A0A6I1E1S6"/>
<protein>
    <submittedName>
        <fullName evidence="1">Uncharacterized protein</fullName>
    </submittedName>
</protein>
<reference evidence="1 2" key="1">
    <citation type="submission" date="2019-10" db="EMBL/GenBank/DDBJ databases">
        <title>Muricauda olearia CL-SS4 JCM15563 genome.</title>
        <authorList>
            <person name="Liu L."/>
        </authorList>
    </citation>
    <scope>NUCLEOTIDE SEQUENCE [LARGE SCALE GENOMIC DNA]</scope>
    <source>
        <strain evidence="1 2">CL-SS4</strain>
    </source>
</reference>
<evidence type="ECO:0000313" key="1">
    <source>
        <dbReference type="EMBL" id="KAB7530389.1"/>
    </source>
</evidence>
<evidence type="ECO:0000313" key="2">
    <source>
        <dbReference type="Proteomes" id="UP000429785"/>
    </source>
</evidence>
<dbReference type="RefSeq" id="WP_152130323.1">
    <property type="nucleotide sequence ID" value="NZ_WELG01000001.1"/>
</dbReference>
<dbReference type="OrthoDB" id="1111687at2"/>